<evidence type="ECO:0000313" key="4">
    <source>
        <dbReference type="Proteomes" id="UP000051952"/>
    </source>
</evidence>
<gene>
    <name evidence="3" type="ORF">BSAL_14010</name>
</gene>
<evidence type="ECO:0000256" key="1">
    <source>
        <dbReference type="SAM" id="MobiDB-lite"/>
    </source>
</evidence>
<organism evidence="3 4">
    <name type="scientific">Bodo saltans</name>
    <name type="common">Flagellated protozoan</name>
    <dbReference type="NCBI Taxonomy" id="75058"/>
    <lineage>
        <taxon>Eukaryota</taxon>
        <taxon>Discoba</taxon>
        <taxon>Euglenozoa</taxon>
        <taxon>Kinetoplastea</taxon>
        <taxon>Metakinetoplastina</taxon>
        <taxon>Eubodonida</taxon>
        <taxon>Bodonidae</taxon>
        <taxon>Bodo</taxon>
    </lineage>
</organism>
<feature type="non-terminal residue" evidence="3">
    <location>
        <position position="1"/>
    </location>
</feature>
<protein>
    <submittedName>
        <fullName evidence="3">Transmembrane protein, putative</fullName>
    </submittedName>
</protein>
<feature type="region of interest" description="Disordered" evidence="1">
    <location>
        <begin position="1"/>
        <end position="29"/>
    </location>
</feature>
<feature type="transmembrane region" description="Helical" evidence="2">
    <location>
        <begin position="211"/>
        <end position="230"/>
    </location>
</feature>
<feature type="compositionally biased region" description="Basic and acidic residues" evidence="1">
    <location>
        <begin position="1"/>
        <end position="10"/>
    </location>
</feature>
<feature type="transmembrane region" description="Helical" evidence="2">
    <location>
        <begin position="79"/>
        <end position="102"/>
    </location>
</feature>
<name>A0A0S4JDF6_BODSA</name>
<feature type="transmembrane region" description="Helical" evidence="2">
    <location>
        <begin position="181"/>
        <end position="204"/>
    </location>
</feature>
<dbReference type="AlphaFoldDB" id="A0A0S4JDF6"/>
<accession>A0A0S4JDF6</accession>
<feature type="transmembrane region" description="Helical" evidence="2">
    <location>
        <begin position="122"/>
        <end position="144"/>
    </location>
</feature>
<feature type="transmembrane region" description="Helical" evidence="2">
    <location>
        <begin position="52"/>
        <end position="72"/>
    </location>
</feature>
<dbReference type="Proteomes" id="UP000051952">
    <property type="component" value="Unassembled WGS sequence"/>
</dbReference>
<keyword evidence="2" id="KW-1133">Transmembrane helix</keyword>
<keyword evidence="2 3" id="KW-0812">Transmembrane</keyword>
<keyword evidence="4" id="KW-1185">Reference proteome</keyword>
<sequence length="238" mass="25574">LSLNHQKENKSMTTEPDAVQPVAGKSTKRRAQLNTYVPPASPRLPVDCLRNIPLLVTFVVASTATCIGMMASTKLEQPFSVAAPFIAIYFVAYLVPVAPSWLSCSIFPLVTVYSALYINNAQIAVALVSQAGVAAVRTFAMAYYPALQGNFGARCCILQMICIFEGAVPRTDTLGALAKKWVPSISIYGGTAFGLHRAAIFLLGREFLKDSVFIAGGIMGLIAMLVLQVLDGVYNLCF</sequence>
<dbReference type="VEuPathDB" id="TriTrypDB:BSAL_14010"/>
<reference evidence="4" key="1">
    <citation type="submission" date="2015-09" db="EMBL/GenBank/DDBJ databases">
        <authorList>
            <consortium name="Pathogen Informatics"/>
        </authorList>
    </citation>
    <scope>NUCLEOTIDE SEQUENCE [LARGE SCALE GENOMIC DNA]</scope>
    <source>
        <strain evidence="4">Lake Konstanz</strain>
    </source>
</reference>
<keyword evidence="2" id="KW-0472">Membrane</keyword>
<evidence type="ECO:0000256" key="2">
    <source>
        <dbReference type="SAM" id="Phobius"/>
    </source>
</evidence>
<evidence type="ECO:0000313" key="3">
    <source>
        <dbReference type="EMBL" id="CUG88174.1"/>
    </source>
</evidence>
<proteinExistence type="predicted"/>
<feature type="non-terminal residue" evidence="3">
    <location>
        <position position="238"/>
    </location>
</feature>
<dbReference type="EMBL" id="CYKH01001621">
    <property type="protein sequence ID" value="CUG88174.1"/>
    <property type="molecule type" value="Genomic_DNA"/>
</dbReference>